<evidence type="ECO:0000256" key="6">
    <source>
        <dbReference type="ARBA" id="ARBA00039335"/>
    </source>
</evidence>
<keyword evidence="3 9" id="KW-0689">Ribosomal protein</keyword>
<feature type="domain" description="S5 DRBM" evidence="11">
    <location>
        <begin position="152"/>
        <end position="216"/>
    </location>
</feature>
<keyword evidence="13" id="KW-1185">Reference proteome</keyword>
<gene>
    <name evidence="12" type="ORF">DSTB1V02_LOCUS8092</name>
</gene>
<evidence type="ECO:0000256" key="8">
    <source>
        <dbReference type="ARBA" id="ARBA00062683"/>
    </source>
</evidence>
<dbReference type="EMBL" id="CAJPEV010001774">
    <property type="protein sequence ID" value="CAG0894282.1"/>
    <property type="molecule type" value="Genomic_DNA"/>
</dbReference>
<dbReference type="Pfam" id="PF21251">
    <property type="entry name" value="Ribosomal_uS5m_N"/>
    <property type="match status" value="1"/>
</dbReference>
<dbReference type="Pfam" id="PF03719">
    <property type="entry name" value="Ribosomal_S5_C"/>
    <property type="match status" value="1"/>
</dbReference>
<dbReference type="InterPro" id="IPR000851">
    <property type="entry name" value="Ribosomal_uS5"/>
</dbReference>
<dbReference type="InterPro" id="IPR020568">
    <property type="entry name" value="Ribosomal_Su5_D2-typ_SF"/>
</dbReference>
<name>A0A7R8XJJ9_9CRUS</name>
<dbReference type="SUPFAM" id="SSF54768">
    <property type="entry name" value="dsRNA-binding domain-like"/>
    <property type="match status" value="1"/>
</dbReference>
<dbReference type="InterPro" id="IPR005324">
    <property type="entry name" value="Ribosomal_uS5_C"/>
</dbReference>
<evidence type="ECO:0000256" key="2">
    <source>
        <dbReference type="ARBA" id="ARBA00008945"/>
    </source>
</evidence>
<evidence type="ECO:0000256" key="10">
    <source>
        <dbReference type="RuleBase" id="RU003823"/>
    </source>
</evidence>
<dbReference type="InterPro" id="IPR013810">
    <property type="entry name" value="Ribosomal_uS5_N"/>
</dbReference>
<evidence type="ECO:0000256" key="4">
    <source>
        <dbReference type="ARBA" id="ARBA00023128"/>
    </source>
</evidence>
<dbReference type="GO" id="GO:0003723">
    <property type="term" value="F:RNA binding"/>
    <property type="evidence" value="ECO:0007669"/>
    <property type="project" value="InterPro"/>
</dbReference>
<dbReference type="AlphaFoldDB" id="A0A7R8XJJ9"/>
<dbReference type="FunFam" id="3.30.230.10:FF:000002">
    <property type="entry name" value="30S ribosomal protein S5"/>
    <property type="match status" value="1"/>
</dbReference>
<evidence type="ECO:0000313" key="12">
    <source>
        <dbReference type="EMBL" id="CAD7248272.1"/>
    </source>
</evidence>
<dbReference type="SUPFAM" id="SSF54211">
    <property type="entry name" value="Ribosomal protein S5 domain 2-like"/>
    <property type="match status" value="1"/>
</dbReference>
<dbReference type="PROSITE" id="PS50881">
    <property type="entry name" value="S5_DSRBD"/>
    <property type="match status" value="1"/>
</dbReference>
<evidence type="ECO:0000259" key="11">
    <source>
        <dbReference type="PROSITE" id="PS50881"/>
    </source>
</evidence>
<dbReference type="GO" id="GO:0006412">
    <property type="term" value="P:translation"/>
    <property type="evidence" value="ECO:0007669"/>
    <property type="project" value="InterPro"/>
</dbReference>
<dbReference type="PANTHER" id="PTHR48277">
    <property type="entry name" value="MITOCHONDRIAL RIBOSOMAL PROTEIN S5"/>
    <property type="match status" value="1"/>
</dbReference>
<comment type="similarity">
    <text evidence="2 10">Belongs to the universal ribosomal protein uS5 family.</text>
</comment>
<organism evidence="12">
    <name type="scientific">Darwinula stevensoni</name>
    <dbReference type="NCBI Taxonomy" id="69355"/>
    <lineage>
        <taxon>Eukaryota</taxon>
        <taxon>Metazoa</taxon>
        <taxon>Ecdysozoa</taxon>
        <taxon>Arthropoda</taxon>
        <taxon>Crustacea</taxon>
        <taxon>Oligostraca</taxon>
        <taxon>Ostracoda</taxon>
        <taxon>Podocopa</taxon>
        <taxon>Podocopida</taxon>
        <taxon>Darwinulocopina</taxon>
        <taxon>Darwinuloidea</taxon>
        <taxon>Darwinulidae</taxon>
        <taxon>Darwinula</taxon>
    </lineage>
</organism>
<dbReference type="EMBL" id="LR901291">
    <property type="protein sequence ID" value="CAD7248272.1"/>
    <property type="molecule type" value="Genomic_DNA"/>
</dbReference>
<evidence type="ECO:0000256" key="9">
    <source>
        <dbReference type="PROSITE-ProRule" id="PRU00268"/>
    </source>
</evidence>
<dbReference type="PANTHER" id="PTHR48277:SF1">
    <property type="entry name" value="MITOCHONDRIAL RIBOSOMAL PROTEIN S5"/>
    <property type="match status" value="1"/>
</dbReference>
<comment type="subcellular location">
    <subcellularLocation>
        <location evidence="1">Mitochondrion</location>
    </subcellularLocation>
</comment>
<evidence type="ECO:0000256" key="1">
    <source>
        <dbReference type="ARBA" id="ARBA00004173"/>
    </source>
</evidence>
<sequence length="414" mass="46707">MGTLLDSKMLSPPQVMKHQTRGTNFFNKLSAEKLWKGVTSVSNAGKKRGRGKGRSKILAKDLNRGQIIGVGKKNIIWPGLNAPIIRGRELVRQQQLPEDKERQEKLIAMRSSMGQFRPLKLAPLERGWSGTKLPGRSVGPPDPVGNYTFEGFDTKVIECKTVVNMTGNMGRRARFSVFVVTGNQKGLAGFAVGKAPNLMAAVRKAKNRAGQKLMFLDLFEGHTVYHDFYTRFGRSHLFVHKRPEGTGLVCHRAIKTTCQVIGIKNLHAKRSWAARKNVQHLIKAFFLGLLQQKTHQKMADDTGLLVVEFRPETKNFPHLIAAPSDGHVKDAQPSEVPDFDLYASDGNVEWKPKKRVPFYVKLPSWQVHLKKWERYRNLEKVMVNMLAEHGEVRSLYTEKHPECHPGGPPKQSEQ</sequence>
<dbReference type="InterPro" id="IPR048584">
    <property type="entry name" value="Ribosomal_uS5m_N"/>
</dbReference>
<dbReference type="Gene3D" id="3.30.230.10">
    <property type="match status" value="1"/>
</dbReference>
<evidence type="ECO:0000256" key="3">
    <source>
        <dbReference type="ARBA" id="ARBA00022980"/>
    </source>
</evidence>
<evidence type="ECO:0000313" key="13">
    <source>
        <dbReference type="Proteomes" id="UP000677054"/>
    </source>
</evidence>
<dbReference type="Gene3D" id="3.30.160.20">
    <property type="match status" value="1"/>
</dbReference>
<dbReference type="OrthoDB" id="309483at2759"/>
<dbReference type="Proteomes" id="UP000677054">
    <property type="component" value="Unassembled WGS sequence"/>
</dbReference>
<comment type="subunit">
    <text evidence="8">Component of the mitochondrial ribosome small subunit (28S) which comprises a 12S rRNA and about 30 distinct proteins.</text>
</comment>
<dbReference type="GO" id="GO:0003735">
    <property type="term" value="F:structural constituent of ribosome"/>
    <property type="evidence" value="ECO:0007669"/>
    <property type="project" value="UniProtKB-UniRule"/>
</dbReference>
<keyword evidence="5 9" id="KW-0687">Ribonucleoprotein</keyword>
<dbReference type="GO" id="GO:0005743">
    <property type="term" value="C:mitochondrial inner membrane"/>
    <property type="evidence" value="ECO:0007669"/>
    <property type="project" value="UniProtKB-ARBA"/>
</dbReference>
<evidence type="ECO:0000256" key="7">
    <source>
        <dbReference type="ARBA" id="ARBA00041606"/>
    </source>
</evidence>
<evidence type="ECO:0000256" key="5">
    <source>
        <dbReference type="ARBA" id="ARBA00023274"/>
    </source>
</evidence>
<dbReference type="GO" id="GO:0005763">
    <property type="term" value="C:mitochondrial small ribosomal subunit"/>
    <property type="evidence" value="ECO:0007669"/>
    <property type="project" value="UniProtKB-ARBA"/>
</dbReference>
<accession>A0A7R8XJJ9</accession>
<protein>
    <recommendedName>
        <fullName evidence="6">Small ribosomal subunit protein uS5m</fullName>
    </recommendedName>
    <alternativeName>
        <fullName evidence="7">28S ribosomal protein S5, mitochondrial</fullName>
    </alternativeName>
</protein>
<keyword evidence="4" id="KW-0496">Mitochondrion</keyword>
<proteinExistence type="inferred from homology"/>
<dbReference type="InterPro" id="IPR014721">
    <property type="entry name" value="Ribsml_uS5_D2-typ_fold_subgr"/>
</dbReference>
<reference evidence="12" key="1">
    <citation type="submission" date="2020-11" db="EMBL/GenBank/DDBJ databases">
        <authorList>
            <person name="Tran Van P."/>
        </authorList>
    </citation>
    <scope>NUCLEOTIDE SEQUENCE</scope>
</reference>
<dbReference type="Pfam" id="PF00333">
    <property type="entry name" value="Ribosomal_S5"/>
    <property type="match status" value="1"/>
</dbReference>
<dbReference type="FunFam" id="3.30.160.20:FF:000022">
    <property type="entry name" value="28S ribosomal protein S5, mitochondrial"/>
    <property type="match status" value="1"/>
</dbReference>